<evidence type="ECO:0000256" key="9">
    <source>
        <dbReference type="SAM" id="MobiDB-lite"/>
    </source>
</evidence>
<keyword evidence="6 8" id="KW-0342">GTP-binding</keyword>
<dbReference type="GO" id="GO:0005525">
    <property type="term" value="F:GTP binding"/>
    <property type="evidence" value="ECO:0007669"/>
    <property type="project" value="UniProtKB-KW"/>
</dbReference>
<dbReference type="FunFam" id="3.40.50.300:FF:000338">
    <property type="entry name" value="GPN-loop GTPase 2"/>
    <property type="match status" value="1"/>
</dbReference>
<dbReference type="Proteomes" id="UP000694843">
    <property type="component" value="Unplaced"/>
</dbReference>
<dbReference type="CDD" id="cd17871">
    <property type="entry name" value="GPN2"/>
    <property type="match status" value="1"/>
</dbReference>
<organism evidence="10 11">
    <name type="scientific">Hyalella azteca</name>
    <name type="common">Amphipod</name>
    <dbReference type="NCBI Taxonomy" id="294128"/>
    <lineage>
        <taxon>Eukaryota</taxon>
        <taxon>Metazoa</taxon>
        <taxon>Ecdysozoa</taxon>
        <taxon>Arthropoda</taxon>
        <taxon>Crustacea</taxon>
        <taxon>Multicrustacea</taxon>
        <taxon>Malacostraca</taxon>
        <taxon>Eumalacostraca</taxon>
        <taxon>Peracarida</taxon>
        <taxon>Amphipoda</taxon>
        <taxon>Senticaudata</taxon>
        <taxon>Talitrida</taxon>
        <taxon>Talitroidea</taxon>
        <taxon>Hyalellidae</taxon>
        <taxon>Hyalella</taxon>
    </lineage>
</organism>
<name>A0A8B7P502_HYAAZ</name>
<dbReference type="PANTHER" id="PTHR21231:SF3">
    <property type="entry name" value="GPN-LOOP GTPASE 2"/>
    <property type="match status" value="1"/>
</dbReference>
<dbReference type="RefSeq" id="XP_018021027.1">
    <property type="nucleotide sequence ID" value="XM_018165538.2"/>
</dbReference>
<evidence type="ECO:0000313" key="11">
    <source>
        <dbReference type="RefSeq" id="XP_018021027.1"/>
    </source>
</evidence>
<dbReference type="InterPro" id="IPR027417">
    <property type="entry name" value="P-loop_NTPase"/>
</dbReference>
<dbReference type="KEGG" id="hazt:108677320"/>
<evidence type="ECO:0000256" key="8">
    <source>
        <dbReference type="RuleBase" id="RU365059"/>
    </source>
</evidence>
<comment type="subunit">
    <text evidence="7">Heterodimers with GPN1 or GPN3. Binds to RNA polymerase II (RNAPII).</text>
</comment>
<dbReference type="SUPFAM" id="SSF52540">
    <property type="entry name" value="P-loop containing nucleoside triphosphate hydrolases"/>
    <property type="match status" value="1"/>
</dbReference>
<evidence type="ECO:0000256" key="3">
    <source>
        <dbReference type="ARBA" id="ARBA00014588"/>
    </source>
</evidence>
<dbReference type="GO" id="GO:0003924">
    <property type="term" value="F:GTPase activity"/>
    <property type="evidence" value="ECO:0007669"/>
    <property type="project" value="TreeGrafter"/>
</dbReference>
<dbReference type="PANTHER" id="PTHR21231">
    <property type="entry name" value="XPA-BINDING PROTEIN 1-RELATED"/>
    <property type="match status" value="1"/>
</dbReference>
<dbReference type="InterPro" id="IPR030231">
    <property type="entry name" value="Gpn2"/>
</dbReference>
<evidence type="ECO:0000313" key="10">
    <source>
        <dbReference type="Proteomes" id="UP000694843"/>
    </source>
</evidence>
<reference evidence="11" key="1">
    <citation type="submission" date="2025-08" db="UniProtKB">
        <authorList>
            <consortium name="RefSeq"/>
        </authorList>
    </citation>
    <scope>IDENTIFICATION</scope>
    <source>
        <tissue evidence="11">Whole organism</tissue>
    </source>
</reference>
<evidence type="ECO:0000256" key="5">
    <source>
        <dbReference type="ARBA" id="ARBA00022801"/>
    </source>
</evidence>
<evidence type="ECO:0000256" key="6">
    <source>
        <dbReference type="ARBA" id="ARBA00023134"/>
    </source>
</evidence>
<keyword evidence="5 8" id="KW-0378">Hydrolase</keyword>
<gene>
    <name evidence="11" type="primary">LOC108677320</name>
</gene>
<keyword evidence="4 8" id="KW-0547">Nucleotide-binding</keyword>
<dbReference type="OrthoDB" id="5839at2759"/>
<keyword evidence="10" id="KW-1185">Reference proteome</keyword>
<dbReference type="AlphaFoldDB" id="A0A8B7P502"/>
<dbReference type="InterPro" id="IPR004130">
    <property type="entry name" value="Gpn"/>
</dbReference>
<proteinExistence type="inferred from homology"/>
<dbReference type="GO" id="GO:0005737">
    <property type="term" value="C:cytoplasm"/>
    <property type="evidence" value="ECO:0007669"/>
    <property type="project" value="TreeGrafter"/>
</dbReference>
<dbReference type="OMA" id="ATHNYFL"/>
<evidence type="ECO:0000256" key="2">
    <source>
        <dbReference type="ARBA" id="ARBA00005290"/>
    </source>
</evidence>
<comment type="function">
    <text evidence="1 8">Small GTPase required for proper localization of RNA polymerase II and III (RNAPII and RNAPIII). May act at an RNAP assembly step prior to nuclear import.</text>
</comment>
<dbReference type="Pfam" id="PF03029">
    <property type="entry name" value="ATP_bind_1"/>
    <property type="match status" value="1"/>
</dbReference>
<evidence type="ECO:0000256" key="7">
    <source>
        <dbReference type="ARBA" id="ARBA00046611"/>
    </source>
</evidence>
<sequence>MIEDIQSYPHYLFRPHSAMEETLSHSSSFGQVVIGPPGSGKTTYCQAMATLLTELGRKVALINLDPANDTVPYESSVSVTELVQMEEVMASQALGPNAALLYCMEALASNTDWLLDKLKSLAGHYLIFDFPGQAELYTHHTMVRDLLRTLDSANIKLCSVHLVDAHYANEAGKYLSALLVTLTSMLQLESPAVNLLSKVDLVDKYEALQMPLEFYTEVLDLNYLLDQLHDSPFTKRYRKLNKAMAELVTDYALVSFIPVSAQNRSTLINVMKAVDKANGYIYGNKEERNIQRLLSCAVGAEFDHERIGKVRDLYQGGGHSDASEEDEEEQRLLNAYATQNPNVK</sequence>
<evidence type="ECO:0000256" key="1">
    <source>
        <dbReference type="ARBA" id="ARBA00003181"/>
    </source>
</evidence>
<dbReference type="Gene3D" id="3.40.50.300">
    <property type="entry name" value="P-loop containing nucleotide triphosphate hydrolases"/>
    <property type="match status" value="1"/>
</dbReference>
<comment type="similarity">
    <text evidence="2 8">Belongs to the GPN-loop GTPase family.</text>
</comment>
<protein>
    <recommendedName>
        <fullName evidence="3 8">GPN-loop GTPase 2</fullName>
    </recommendedName>
</protein>
<evidence type="ECO:0000256" key="4">
    <source>
        <dbReference type="ARBA" id="ARBA00022741"/>
    </source>
</evidence>
<feature type="region of interest" description="Disordered" evidence="9">
    <location>
        <begin position="315"/>
        <end position="344"/>
    </location>
</feature>
<dbReference type="GeneID" id="108677320"/>
<accession>A0A8B7P502</accession>